<evidence type="ECO:0000313" key="1">
    <source>
        <dbReference type="EMBL" id="WNZ45191.1"/>
    </source>
</evidence>
<reference evidence="1" key="2">
    <citation type="submission" date="2023-07" db="EMBL/GenBank/DDBJ databases">
        <authorList>
            <person name="Bai X.-H."/>
            <person name="Wang H.-H."/>
            <person name="Wang J."/>
            <person name="Ma M.-Y."/>
            <person name="Hu H.-H."/>
            <person name="Song Z.-L."/>
            <person name="Ma H.-G."/>
            <person name="Fan Y."/>
            <person name="Du C.-Y."/>
            <person name="Xu J.-C."/>
        </authorList>
    </citation>
    <scope>NUCLEOTIDE SEQUENCE</scope>
    <source>
        <strain evidence="1">CZ1</strain>
    </source>
</reference>
<reference evidence="1" key="1">
    <citation type="journal article" date="2023" name="Plants (Basel)">
        <title>Genomic Analysis of Leptolyngbya boryana CZ1 Reveals Efficient Carbon Fixation Modules.</title>
        <authorList>
            <person name="Bai X."/>
            <person name="Wang H."/>
            <person name="Cheng W."/>
            <person name="Wang J."/>
            <person name="Ma M."/>
            <person name="Hu H."/>
            <person name="Song Z."/>
            <person name="Ma H."/>
            <person name="Fan Y."/>
            <person name="Du C."/>
            <person name="Xu J."/>
        </authorList>
    </citation>
    <scope>NUCLEOTIDE SEQUENCE</scope>
    <source>
        <strain evidence="1">CZ1</strain>
    </source>
</reference>
<proteinExistence type="predicted"/>
<accession>A0AA97AVC6</accession>
<name>A0AA97AVC6_LEPBY</name>
<organism evidence="1">
    <name type="scientific">Leptolyngbya boryana CZ1</name>
    <dbReference type="NCBI Taxonomy" id="3060204"/>
    <lineage>
        <taxon>Bacteria</taxon>
        <taxon>Bacillati</taxon>
        <taxon>Cyanobacteriota</taxon>
        <taxon>Cyanophyceae</taxon>
        <taxon>Leptolyngbyales</taxon>
        <taxon>Leptolyngbyaceae</taxon>
        <taxon>Leptolyngbya group</taxon>
        <taxon>Leptolyngbya</taxon>
    </lineage>
</organism>
<dbReference type="AlphaFoldDB" id="A0AA97AVC6"/>
<protein>
    <submittedName>
        <fullName evidence="1">Uncharacterized protein</fullName>
    </submittedName>
</protein>
<sequence length="228" mass="25958">MKIKVTPTDQEMLLATCNGLPPVEEWDRTETIKQGQHFIAVHQHFQDLKKALAAYFSGEANPIGKDDVKRKRLIEGEVAYYLGVYDLFWFGWSEIEAEVSQTYPRSWFPSSPGEALTTILELDCEAMLSAARGNQVNVRESKTLLSGSLPDPAMFHGLENKRALRTIEYADSVRSRNESGSFLNFCQLATQKRLRGNPTLRSKLKAFKCLQSKRFDRFRKLAHRIKGA</sequence>
<gene>
    <name evidence="1" type="ORF">Q2T42_25730</name>
</gene>
<dbReference type="EMBL" id="CP130144">
    <property type="protein sequence ID" value="WNZ45191.1"/>
    <property type="molecule type" value="Genomic_DNA"/>
</dbReference>
<dbReference type="RefSeq" id="WP_316426923.1">
    <property type="nucleotide sequence ID" value="NZ_CP130144.1"/>
</dbReference>